<keyword evidence="2" id="KW-1185">Reference proteome</keyword>
<accession>A0A7U2F9C0</accession>
<dbReference type="Proteomes" id="UP000663193">
    <property type="component" value="Chromosome 11"/>
</dbReference>
<evidence type="ECO:0000313" key="1">
    <source>
        <dbReference type="EMBL" id="QRD01126.1"/>
    </source>
</evidence>
<dbReference type="EMBL" id="CP069033">
    <property type="protein sequence ID" value="QRD01126.1"/>
    <property type="molecule type" value="Genomic_DNA"/>
</dbReference>
<dbReference type="AlphaFoldDB" id="A0A7U2F9C0"/>
<dbReference type="VEuPathDB" id="FungiDB:JI435_416210"/>
<gene>
    <name evidence="1" type="ORF">JI435_416210</name>
</gene>
<organism evidence="1 2">
    <name type="scientific">Phaeosphaeria nodorum (strain SN15 / ATCC MYA-4574 / FGSC 10173)</name>
    <name type="common">Glume blotch fungus</name>
    <name type="synonym">Parastagonospora nodorum</name>
    <dbReference type="NCBI Taxonomy" id="321614"/>
    <lineage>
        <taxon>Eukaryota</taxon>
        <taxon>Fungi</taxon>
        <taxon>Dikarya</taxon>
        <taxon>Ascomycota</taxon>
        <taxon>Pezizomycotina</taxon>
        <taxon>Dothideomycetes</taxon>
        <taxon>Pleosporomycetidae</taxon>
        <taxon>Pleosporales</taxon>
        <taxon>Pleosporineae</taxon>
        <taxon>Phaeosphaeriaceae</taxon>
        <taxon>Parastagonospora</taxon>
    </lineage>
</organism>
<proteinExistence type="predicted"/>
<sequence>KRMDWIKECVANGISQRRTETNVMVAEDEADVGLSGNGSTSYTEVQIRLSRTACRAQVQSRFGRRLVCPDSQALSSARVPSGASAALKGLVVILVINMYCF</sequence>
<feature type="non-terminal residue" evidence="1">
    <location>
        <position position="1"/>
    </location>
</feature>
<name>A0A7U2F9C0_PHANO</name>
<reference evidence="2" key="1">
    <citation type="journal article" date="2021" name="BMC Genomics">
        <title>Chromosome-level genome assembly and manually-curated proteome of model necrotroph Parastagonospora nodorum Sn15 reveals a genome-wide trove of candidate effector homologs, and redundancy of virulence-related functions within an accessory chromosome.</title>
        <authorList>
            <person name="Bertazzoni S."/>
            <person name="Jones D.A.B."/>
            <person name="Phan H.T."/>
            <person name="Tan K.-C."/>
            <person name="Hane J.K."/>
        </authorList>
    </citation>
    <scope>NUCLEOTIDE SEQUENCE [LARGE SCALE GENOMIC DNA]</scope>
    <source>
        <strain evidence="2">SN15 / ATCC MYA-4574 / FGSC 10173)</strain>
    </source>
</reference>
<protein>
    <submittedName>
        <fullName evidence="1">Uncharacterized protein</fullName>
    </submittedName>
</protein>
<evidence type="ECO:0000313" key="2">
    <source>
        <dbReference type="Proteomes" id="UP000663193"/>
    </source>
</evidence>